<dbReference type="EMBL" id="CP133614">
    <property type="protein sequence ID" value="WMV19405.1"/>
    <property type="molecule type" value="Genomic_DNA"/>
</dbReference>
<evidence type="ECO:0000313" key="3">
    <source>
        <dbReference type="Proteomes" id="UP001234989"/>
    </source>
</evidence>
<dbReference type="Proteomes" id="UP001234989">
    <property type="component" value="Chromosome 3"/>
</dbReference>
<feature type="compositionally biased region" description="Basic and acidic residues" evidence="1">
    <location>
        <begin position="1"/>
        <end position="10"/>
    </location>
</feature>
<name>A0AAF0TN70_SOLVR</name>
<sequence>MENTMRDTRHSGRSKTKCGTKQLQSSACIQGRKSTSRCHC</sequence>
<evidence type="ECO:0000256" key="1">
    <source>
        <dbReference type="SAM" id="MobiDB-lite"/>
    </source>
</evidence>
<evidence type="ECO:0000313" key="2">
    <source>
        <dbReference type="EMBL" id="WMV19405.1"/>
    </source>
</evidence>
<reference evidence="2" key="1">
    <citation type="submission" date="2023-08" db="EMBL/GenBank/DDBJ databases">
        <title>A de novo genome assembly of Solanum verrucosum Schlechtendal, a Mexican diploid species geographically isolated from the other diploid A-genome species in potato relatives.</title>
        <authorList>
            <person name="Hosaka K."/>
        </authorList>
    </citation>
    <scope>NUCLEOTIDE SEQUENCE</scope>
    <source>
        <tissue evidence="2">Young leaves</tissue>
    </source>
</reference>
<accession>A0AAF0TN70</accession>
<keyword evidence="3" id="KW-1185">Reference proteome</keyword>
<feature type="region of interest" description="Disordered" evidence="1">
    <location>
        <begin position="1"/>
        <end position="22"/>
    </location>
</feature>
<protein>
    <submittedName>
        <fullName evidence="2">Uncharacterized protein</fullName>
    </submittedName>
</protein>
<gene>
    <name evidence="2" type="ORF">MTR67_012790</name>
</gene>
<proteinExistence type="predicted"/>
<organism evidence="2 3">
    <name type="scientific">Solanum verrucosum</name>
    <dbReference type="NCBI Taxonomy" id="315347"/>
    <lineage>
        <taxon>Eukaryota</taxon>
        <taxon>Viridiplantae</taxon>
        <taxon>Streptophyta</taxon>
        <taxon>Embryophyta</taxon>
        <taxon>Tracheophyta</taxon>
        <taxon>Spermatophyta</taxon>
        <taxon>Magnoliopsida</taxon>
        <taxon>eudicotyledons</taxon>
        <taxon>Gunneridae</taxon>
        <taxon>Pentapetalae</taxon>
        <taxon>asterids</taxon>
        <taxon>lamiids</taxon>
        <taxon>Solanales</taxon>
        <taxon>Solanaceae</taxon>
        <taxon>Solanoideae</taxon>
        <taxon>Solaneae</taxon>
        <taxon>Solanum</taxon>
    </lineage>
</organism>
<dbReference type="AlphaFoldDB" id="A0AAF0TN70"/>